<gene>
    <name evidence="2" type="ORF">Triagg1_7529</name>
</gene>
<dbReference type="AlphaFoldDB" id="A0AAE1J5R2"/>
<evidence type="ECO:0000259" key="1">
    <source>
        <dbReference type="Pfam" id="PF13472"/>
    </source>
</evidence>
<organism evidence="2 3">
    <name type="scientific">Trichoderma aggressivum f. europaeum</name>
    <dbReference type="NCBI Taxonomy" id="173218"/>
    <lineage>
        <taxon>Eukaryota</taxon>
        <taxon>Fungi</taxon>
        <taxon>Dikarya</taxon>
        <taxon>Ascomycota</taxon>
        <taxon>Pezizomycotina</taxon>
        <taxon>Sordariomycetes</taxon>
        <taxon>Hypocreomycetidae</taxon>
        <taxon>Hypocreales</taxon>
        <taxon>Hypocreaceae</taxon>
        <taxon>Trichoderma</taxon>
    </lineage>
</organism>
<dbReference type="Pfam" id="PF13472">
    <property type="entry name" value="Lipase_GDSL_2"/>
    <property type="match status" value="1"/>
</dbReference>
<dbReference type="InterPro" id="IPR036514">
    <property type="entry name" value="SGNH_hydro_sf"/>
</dbReference>
<dbReference type="InterPro" id="IPR045136">
    <property type="entry name" value="Iah1-like"/>
</dbReference>
<comment type="caution">
    <text evidence="2">The sequence shown here is derived from an EMBL/GenBank/DDBJ whole genome shotgun (WGS) entry which is preliminary data.</text>
</comment>
<dbReference type="PANTHER" id="PTHR14209">
    <property type="entry name" value="ISOAMYL ACETATE-HYDROLYZING ESTERASE 1"/>
    <property type="match status" value="1"/>
</dbReference>
<dbReference type="SUPFAM" id="SSF52266">
    <property type="entry name" value="SGNH hydrolase"/>
    <property type="match status" value="1"/>
</dbReference>
<reference evidence="2" key="1">
    <citation type="submission" date="2023-11" db="EMBL/GenBank/DDBJ databases">
        <title>The genome sequences of three competitors of mushroom-forming fungi.</title>
        <authorList>
            <person name="Beijen E."/>
            <person name="Ohm R.A."/>
        </authorList>
    </citation>
    <scope>NUCLEOTIDE SEQUENCE</scope>
    <source>
        <strain evidence="2">CBS 100526</strain>
    </source>
</reference>
<dbReference type="CDD" id="cd01838">
    <property type="entry name" value="Isoamyl_acetate_hydrolase_like"/>
    <property type="match status" value="1"/>
</dbReference>
<evidence type="ECO:0000313" key="2">
    <source>
        <dbReference type="EMBL" id="KAK4068286.1"/>
    </source>
</evidence>
<name>A0AAE1J5R2_9HYPO</name>
<accession>A0AAE1J5R2</accession>
<dbReference type="RefSeq" id="XP_062753586.1">
    <property type="nucleotide sequence ID" value="XM_062902275.1"/>
</dbReference>
<sequence length="270" mass="30229">MAVGGSNEPSALAIRRVTHDKILIFGDSLTELSSDIHSLSFSLTPALQHYYFRKLSVVARGYGGYSSMHLKHVLLPTLRAETAAGETIKLLVVEIGTNDASERDIQAVPVETYRENLEWIVEQARKSGVERVLVVGPGPVDEDMLEPPLYNRVMHNLRYSEAAKDVAARCGVPFIDMWHTMMERVGWKKGQPVPGQSGTGGTVLKELLTDGVHLTGEGYRIWYDELLAVIERDFPELRSEALPTVLPHIFDVDRRNLPDTLWQEVQVKVE</sequence>
<feature type="domain" description="SGNH hydrolase-type esterase" evidence="1">
    <location>
        <begin position="24"/>
        <end position="221"/>
    </location>
</feature>
<protein>
    <recommendedName>
        <fullName evidence="1">SGNH hydrolase-type esterase domain-containing protein</fullName>
    </recommendedName>
</protein>
<dbReference type="EMBL" id="JAWRVG010000033">
    <property type="protein sequence ID" value="KAK4068286.1"/>
    <property type="molecule type" value="Genomic_DNA"/>
</dbReference>
<dbReference type="GeneID" id="87922179"/>
<dbReference type="PANTHER" id="PTHR14209:SF19">
    <property type="entry name" value="ISOAMYL ACETATE-HYDROLYZING ESTERASE 1 HOMOLOG"/>
    <property type="match status" value="1"/>
</dbReference>
<dbReference type="Proteomes" id="UP001273209">
    <property type="component" value="Unassembled WGS sequence"/>
</dbReference>
<proteinExistence type="predicted"/>
<dbReference type="InterPro" id="IPR013830">
    <property type="entry name" value="SGNH_hydro"/>
</dbReference>
<evidence type="ECO:0000313" key="3">
    <source>
        <dbReference type="Proteomes" id="UP001273209"/>
    </source>
</evidence>
<dbReference type="Gene3D" id="3.40.50.1110">
    <property type="entry name" value="SGNH hydrolase"/>
    <property type="match status" value="1"/>
</dbReference>
<keyword evidence="3" id="KW-1185">Reference proteome</keyword>